<dbReference type="OMA" id="NDMKVNI"/>
<feature type="coiled-coil region" evidence="1">
    <location>
        <begin position="95"/>
        <end position="136"/>
    </location>
</feature>
<keyword evidence="3" id="KW-1185">Reference proteome</keyword>
<dbReference type="AlphaFoldDB" id="A0A2G3ADX2"/>
<protein>
    <recommendedName>
        <fullName evidence="4">Phospholipase-like protein</fullName>
    </recommendedName>
</protein>
<reference evidence="2 3" key="2">
    <citation type="journal article" date="2017" name="Genome Biol.">
        <title>New reference genome sequences of hot pepper reveal the massive evolution of plant disease-resistance genes by retroduplication.</title>
        <authorList>
            <person name="Kim S."/>
            <person name="Park J."/>
            <person name="Yeom S.I."/>
            <person name="Kim Y.M."/>
            <person name="Seo E."/>
            <person name="Kim K.T."/>
            <person name="Kim M.S."/>
            <person name="Lee J.M."/>
            <person name="Cheong K."/>
            <person name="Shin H.S."/>
            <person name="Kim S.B."/>
            <person name="Han K."/>
            <person name="Lee J."/>
            <person name="Park M."/>
            <person name="Lee H.A."/>
            <person name="Lee H.Y."/>
            <person name="Lee Y."/>
            <person name="Oh S."/>
            <person name="Lee J.H."/>
            <person name="Choi E."/>
            <person name="Choi E."/>
            <person name="Lee S.E."/>
            <person name="Jeon J."/>
            <person name="Kim H."/>
            <person name="Choi G."/>
            <person name="Song H."/>
            <person name="Lee J."/>
            <person name="Lee S.C."/>
            <person name="Kwon J.K."/>
            <person name="Lee H.Y."/>
            <person name="Koo N."/>
            <person name="Hong Y."/>
            <person name="Kim R.W."/>
            <person name="Kang W.H."/>
            <person name="Huh J.H."/>
            <person name="Kang B.C."/>
            <person name="Yang T.J."/>
            <person name="Lee Y.H."/>
            <person name="Bennetzen J.L."/>
            <person name="Choi D."/>
        </authorList>
    </citation>
    <scope>NUCLEOTIDE SEQUENCE [LARGE SCALE GENOMIC DNA]</scope>
    <source>
        <strain evidence="3">cv. CM334</strain>
    </source>
</reference>
<reference evidence="2 3" key="1">
    <citation type="journal article" date="2014" name="Nat. Genet.">
        <title>Genome sequence of the hot pepper provides insights into the evolution of pungency in Capsicum species.</title>
        <authorList>
            <person name="Kim S."/>
            <person name="Park M."/>
            <person name="Yeom S.I."/>
            <person name="Kim Y.M."/>
            <person name="Lee J.M."/>
            <person name="Lee H.A."/>
            <person name="Seo E."/>
            <person name="Choi J."/>
            <person name="Cheong K."/>
            <person name="Kim K.T."/>
            <person name="Jung K."/>
            <person name="Lee G.W."/>
            <person name="Oh S.K."/>
            <person name="Bae C."/>
            <person name="Kim S.B."/>
            <person name="Lee H.Y."/>
            <person name="Kim S.Y."/>
            <person name="Kim M.S."/>
            <person name="Kang B.C."/>
            <person name="Jo Y.D."/>
            <person name="Yang H.B."/>
            <person name="Jeong H.J."/>
            <person name="Kang W.H."/>
            <person name="Kwon J.K."/>
            <person name="Shin C."/>
            <person name="Lim J.Y."/>
            <person name="Park J.H."/>
            <person name="Huh J.H."/>
            <person name="Kim J.S."/>
            <person name="Kim B.D."/>
            <person name="Cohen O."/>
            <person name="Paran I."/>
            <person name="Suh M.C."/>
            <person name="Lee S.B."/>
            <person name="Kim Y.K."/>
            <person name="Shin Y."/>
            <person name="Noh S.J."/>
            <person name="Park J."/>
            <person name="Seo Y.S."/>
            <person name="Kwon S.Y."/>
            <person name="Kim H.A."/>
            <person name="Park J.M."/>
            <person name="Kim H.J."/>
            <person name="Choi S.B."/>
            <person name="Bosland P.W."/>
            <person name="Reeves G."/>
            <person name="Jo S.H."/>
            <person name="Lee B.W."/>
            <person name="Cho H.T."/>
            <person name="Choi H.S."/>
            <person name="Lee M.S."/>
            <person name="Yu Y."/>
            <person name="Do Choi Y."/>
            <person name="Park B.S."/>
            <person name="van Deynze A."/>
            <person name="Ashrafi H."/>
            <person name="Hill T."/>
            <person name="Kim W.T."/>
            <person name="Pai H.S."/>
            <person name="Ahn H.K."/>
            <person name="Yeam I."/>
            <person name="Giovannoni J.J."/>
            <person name="Rose J.K."/>
            <person name="Sorensen I."/>
            <person name="Lee S.J."/>
            <person name="Kim R.W."/>
            <person name="Choi I.Y."/>
            <person name="Choi B.S."/>
            <person name="Lim J.S."/>
            <person name="Lee Y.H."/>
            <person name="Choi D."/>
        </authorList>
    </citation>
    <scope>NUCLEOTIDE SEQUENCE [LARGE SCALE GENOMIC DNA]</scope>
    <source>
        <strain evidence="3">cv. CM334</strain>
    </source>
</reference>
<evidence type="ECO:0000313" key="2">
    <source>
        <dbReference type="EMBL" id="PHT92427.1"/>
    </source>
</evidence>
<dbReference type="PANTHER" id="PTHR35358">
    <property type="entry name" value="OS06G0711100 PROTEIN"/>
    <property type="match status" value="1"/>
</dbReference>
<dbReference type="Proteomes" id="UP000222542">
    <property type="component" value="Unassembled WGS sequence"/>
</dbReference>
<sequence length="159" mass="18727">MHPSLEPTFLAIVKKHGDITKDCLLESGYMLTSVLEAICKVVQELQQKHLTQFNCDLLNSYYSVVRDTEKMKVNVNWLRTRLDEIKDAVNCIVETKNLDDEKNRLTKQIENEKKDLESMNAELEKLKSEIARKENQQFVYDRALRIQQFKNMPLMETFQ</sequence>
<gene>
    <name evidence="2" type="ORF">T459_00309</name>
</gene>
<evidence type="ECO:0000313" key="3">
    <source>
        <dbReference type="Proteomes" id="UP000222542"/>
    </source>
</evidence>
<evidence type="ECO:0000256" key="1">
    <source>
        <dbReference type="SAM" id="Coils"/>
    </source>
</evidence>
<dbReference type="EMBL" id="AYRZ02000001">
    <property type="protein sequence ID" value="PHT92427.1"/>
    <property type="molecule type" value="Genomic_DNA"/>
</dbReference>
<organism evidence="2 3">
    <name type="scientific">Capsicum annuum</name>
    <name type="common">Capsicum pepper</name>
    <dbReference type="NCBI Taxonomy" id="4072"/>
    <lineage>
        <taxon>Eukaryota</taxon>
        <taxon>Viridiplantae</taxon>
        <taxon>Streptophyta</taxon>
        <taxon>Embryophyta</taxon>
        <taxon>Tracheophyta</taxon>
        <taxon>Spermatophyta</taxon>
        <taxon>Magnoliopsida</taxon>
        <taxon>eudicotyledons</taxon>
        <taxon>Gunneridae</taxon>
        <taxon>Pentapetalae</taxon>
        <taxon>asterids</taxon>
        <taxon>lamiids</taxon>
        <taxon>Solanales</taxon>
        <taxon>Solanaceae</taxon>
        <taxon>Solanoideae</taxon>
        <taxon>Capsiceae</taxon>
        <taxon>Capsicum</taxon>
    </lineage>
</organism>
<dbReference type="Pfam" id="PF05278">
    <property type="entry name" value="PEARLI-4"/>
    <property type="match status" value="1"/>
</dbReference>
<accession>A0A2G3ADX2</accession>
<proteinExistence type="predicted"/>
<name>A0A2G3ADX2_CAPAN</name>
<dbReference type="Gramene" id="PHT92427">
    <property type="protein sequence ID" value="PHT92427"/>
    <property type="gene ID" value="T459_00309"/>
</dbReference>
<dbReference type="PANTHER" id="PTHR35358:SF7">
    <property type="entry name" value="EXPRESSED PROTEIN"/>
    <property type="match status" value="1"/>
</dbReference>
<dbReference type="InterPro" id="IPR007942">
    <property type="entry name" value="PLipase-like"/>
</dbReference>
<comment type="caution">
    <text evidence="2">The sequence shown here is derived from an EMBL/GenBank/DDBJ whole genome shotgun (WGS) entry which is preliminary data.</text>
</comment>
<evidence type="ECO:0008006" key="4">
    <source>
        <dbReference type="Google" id="ProtNLM"/>
    </source>
</evidence>
<keyword evidence="1" id="KW-0175">Coiled coil</keyword>